<feature type="compositionally biased region" description="Polar residues" evidence="5">
    <location>
        <begin position="235"/>
        <end position="285"/>
    </location>
</feature>
<evidence type="ECO:0000256" key="1">
    <source>
        <dbReference type="ARBA" id="ARBA00022553"/>
    </source>
</evidence>
<dbReference type="InterPro" id="IPR001965">
    <property type="entry name" value="Znf_PHD"/>
</dbReference>
<feature type="region of interest" description="Disordered" evidence="5">
    <location>
        <begin position="460"/>
        <end position="497"/>
    </location>
</feature>
<keyword evidence="2" id="KW-0479">Metal-binding</keyword>
<sequence>MQSFRERSGFRGNQHCHQQEPYELSRLENYRHHHSQNRQGYEAHSLTVAATAAAAAAAAGAGAKDCYSKQVYPGYASNSATAEKQYNGGKITSQHLQGGYSSHLNTAYSTQYINEGHLQQKWEDSSHMSQYEQSVLGRLESTGGAGGRGSQFLPQNMLAISQNQCTHASQPSTPVYTSHHQQKLPQDTTTSAMTYTQGHLHFPQHTQSLATPTPSYVEKCNAAPHCYKGYPMPPNSQYSRQPGNNNNSLKQSSYRSQNSYAYQQPPSRSGYEQQPPLQGIPSTQDSFSKYQHFSQPQQGYCLSDISVRSPEQYYQNCSPNASHSPARSVGMSPSYNPTSSPLMVHSETFLYSQPPITSGASSSSSLQEQGLHLPPQSHPSSSINHQTTSYAGSLMDKFSEKLLSNPSLWSLNALTSQVENISNNVQQLLLSEALIANKKGSKRNNPKQGEDFKGQLHTLEDSSCSDTQHSAPVSETFSTPSTIHTGLQEGRCPNSSEDQQERSYYYCGQNPSPAQATTNPQFTLNVVPSCVMTSPNDMSCNSEASHRTAQTGGDNLNTILKELRSEKSPISIAVPDSLNQEQNSPADRESLGDTIKENFEESAWSEKLEEKERKEEKEQLLTECEKQADVIACKQEEEWAGEEKCLSVLHKISDALSVNNYPNDKDEKVYQDLVQNYSPADGDISERLCNSSDISCRRDADSDVQPETYKSEFLPDSDATGKRARFVWGDEYLTMKENNSEFPHVNSRSELFEESLSTTPKERLQAHEEQHSVLSSQAAEVSKEESLSSSEEVINNITWSLESGEFLSPAPEQGKSPSPANVDVEVQDTDFTGSEKRSVICDITPQTNSVKAVFSVFNEEATPLSQAREHIDQCDAVVLEPESPQLPGKSMMHSAPSWADTPPSPKKGDEEIDPGISCPIAVTPSTKSEPMATSANHRVFNRRHVRGRRRQPGVLMHTSVRIRRLSSVEGDCVPAAPQEIDLPPSKTMVFVEQARAAHKDLSSQTPTHLTENFPSRMCTRSLTAMATPKTCVRLKRQRGQKPSNVFVKDSQGDPKGLISKIKWRKQRGPKPMIIGHRKGRRGLSENRQQDENQETTLCLSPCVKAQRPMVLRSRKQTQENPLKEKAKERKTMCILPKALKEMKGQRTAFLKEQDCVSSKQNLASVHRKGVYRTLLSKSDKSVSSIKRKSSCHSPLPVKKQRGVKGNKPEMMQPPLKTKLMGVKGPKKNLMQGENCNIPLSGFLAKDPSPANISDVPCMLPQYPAKTKYLPPRKGRGLKYEAMVQKITSPGSKKHITYPQVENVQGNLVTRTTLQSLERAKTVEAGEVKPEQQEITQKLEETQDSTVVKASVIKWRKQLSTENGNPPELVSGADSQVINTPRLAKQRAIKNNHEMHLKQRRKKRKGLTPLESTDTAEQQTPTPFPAGEKMPPTQTPAHTSVSKKPRHPMAPTRNTQAKALAKQGIKNKTIIPKTGPNRRNKKYLHNVKPTKNGWRLKTRHRLQTNPEVEGQQPEICLKYIMYKPQKNENKLFSPYVYIDSSEEFASFCAVINRPEEELLLQAKKKRFPKIQNPVIVAKVIPNSSVMLQGPLVNKHLIDKCLTCCLCGKPANYRELGDLCGPYYPEDSIPRKAMSFKYKLESRDEVVTVNCSAGEACTPKRGGVKSLSGGSSATGRPGRPKKADKASGESTTIRPKFLERYKKLQQSQSYERRIREEGAAHSRLQDGSGAVFRKLELEVEAKENWVHEACAVWTSSVFLVAGKLYGLQEAVNAAAEMRCSKCQDVGASVSCCSKGCHQKFHYVCAKETGCLLLEESLSLKCTKHKAL</sequence>
<dbReference type="Pfam" id="PF13771">
    <property type="entry name" value="zf-HC5HC2H"/>
    <property type="match status" value="1"/>
</dbReference>
<evidence type="ECO:0000256" key="2">
    <source>
        <dbReference type="ARBA" id="ARBA00022723"/>
    </source>
</evidence>
<feature type="region of interest" description="Disordered" evidence="5">
    <location>
        <begin position="231"/>
        <end position="285"/>
    </location>
</feature>
<protein>
    <recommendedName>
        <fullName evidence="6">PHD-type domain-containing protein</fullName>
    </recommendedName>
</protein>
<dbReference type="GO" id="GO:0032922">
    <property type="term" value="P:circadian regulation of gene expression"/>
    <property type="evidence" value="ECO:0007669"/>
    <property type="project" value="TreeGrafter"/>
</dbReference>
<feature type="region of interest" description="Disordered" evidence="5">
    <location>
        <begin position="354"/>
        <end position="387"/>
    </location>
</feature>
<feature type="region of interest" description="Disordered" evidence="5">
    <location>
        <begin position="1387"/>
        <end position="1482"/>
    </location>
</feature>
<name>A0A9D3MTC1_ANGAN</name>
<dbReference type="Proteomes" id="UP001044222">
    <property type="component" value="Unassembled WGS sequence"/>
</dbReference>
<evidence type="ECO:0000313" key="8">
    <source>
        <dbReference type="Proteomes" id="UP001044222"/>
    </source>
</evidence>
<dbReference type="EMBL" id="JAFIRN010000002">
    <property type="protein sequence ID" value="KAG5854375.1"/>
    <property type="molecule type" value="Genomic_DNA"/>
</dbReference>
<dbReference type="PROSITE" id="PS51805">
    <property type="entry name" value="EPHD"/>
    <property type="match status" value="1"/>
</dbReference>
<feature type="compositionally biased region" description="Basic and acidic residues" evidence="5">
    <location>
        <begin position="760"/>
        <end position="771"/>
    </location>
</feature>
<dbReference type="PANTHER" id="PTHR14955:SF6">
    <property type="entry name" value="RETINOIC ACID-INDUCED PROTEIN 1"/>
    <property type="match status" value="1"/>
</dbReference>
<organism evidence="7 8">
    <name type="scientific">Anguilla anguilla</name>
    <name type="common">European freshwater eel</name>
    <name type="synonym">Muraena anguilla</name>
    <dbReference type="NCBI Taxonomy" id="7936"/>
    <lineage>
        <taxon>Eukaryota</taxon>
        <taxon>Metazoa</taxon>
        <taxon>Chordata</taxon>
        <taxon>Craniata</taxon>
        <taxon>Vertebrata</taxon>
        <taxon>Euteleostomi</taxon>
        <taxon>Actinopterygii</taxon>
        <taxon>Neopterygii</taxon>
        <taxon>Teleostei</taxon>
        <taxon>Anguilliformes</taxon>
        <taxon>Anguillidae</taxon>
        <taxon>Anguilla</taxon>
    </lineage>
</organism>
<dbReference type="Gene3D" id="3.30.40.10">
    <property type="entry name" value="Zinc/RING finger domain, C3HC4 (zinc finger)"/>
    <property type="match status" value="1"/>
</dbReference>
<evidence type="ECO:0000256" key="5">
    <source>
        <dbReference type="SAM" id="MobiDB-lite"/>
    </source>
</evidence>
<dbReference type="PANTHER" id="PTHR14955">
    <property type="entry name" value="RETINOIC ACID INDUCED 1/TRANSCRIPTION FACTOR 20"/>
    <property type="match status" value="1"/>
</dbReference>
<comment type="caution">
    <text evidence="7">The sequence shown here is derived from an EMBL/GenBank/DDBJ whole genome shotgun (WGS) entry which is preliminary data.</text>
</comment>
<feature type="compositionally biased region" description="Polar residues" evidence="5">
    <location>
        <begin position="461"/>
        <end position="485"/>
    </location>
</feature>
<feature type="compositionally biased region" description="Polar residues" evidence="5">
    <location>
        <begin position="747"/>
        <end position="759"/>
    </location>
</feature>
<evidence type="ECO:0000259" key="6">
    <source>
        <dbReference type="PROSITE" id="PS51805"/>
    </source>
</evidence>
<evidence type="ECO:0000256" key="3">
    <source>
        <dbReference type="ARBA" id="ARBA00022771"/>
    </source>
</evidence>
<evidence type="ECO:0000256" key="4">
    <source>
        <dbReference type="ARBA" id="ARBA00022833"/>
    </source>
</evidence>
<dbReference type="GO" id="GO:0006357">
    <property type="term" value="P:regulation of transcription by RNA polymerase II"/>
    <property type="evidence" value="ECO:0007669"/>
    <property type="project" value="TreeGrafter"/>
</dbReference>
<feature type="domain" description="PHD-type" evidence="6">
    <location>
        <begin position="1717"/>
        <end position="1823"/>
    </location>
</feature>
<gene>
    <name evidence="7" type="ORF">ANANG_G00037170</name>
</gene>
<dbReference type="SMART" id="SM00249">
    <property type="entry name" value="PHD"/>
    <property type="match status" value="1"/>
</dbReference>
<feature type="region of interest" description="Disordered" evidence="5">
    <location>
        <begin position="1182"/>
        <end position="1213"/>
    </location>
</feature>
<feature type="compositionally biased region" description="Low complexity" evidence="5">
    <location>
        <begin position="361"/>
        <end position="382"/>
    </location>
</feature>
<reference evidence="7" key="1">
    <citation type="submission" date="2021-01" db="EMBL/GenBank/DDBJ databases">
        <title>A chromosome-scale assembly of European eel, Anguilla anguilla.</title>
        <authorList>
            <person name="Henkel C."/>
            <person name="Jong-Raadsen S.A."/>
            <person name="Dufour S."/>
            <person name="Weltzien F.-A."/>
            <person name="Palstra A.P."/>
            <person name="Pelster B."/>
            <person name="Spaink H.P."/>
            <person name="Van Den Thillart G.E."/>
            <person name="Jansen H."/>
            <person name="Zahm M."/>
            <person name="Klopp C."/>
            <person name="Cedric C."/>
            <person name="Louis A."/>
            <person name="Berthelot C."/>
            <person name="Parey E."/>
            <person name="Roest Crollius H."/>
            <person name="Montfort J."/>
            <person name="Robinson-Rechavi M."/>
            <person name="Bucao C."/>
            <person name="Bouchez O."/>
            <person name="Gislard M."/>
            <person name="Lluch J."/>
            <person name="Milhes M."/>
            <person name="Lampietro C."/>
            <person name="Lopez Roques C."/>
            <person name="Donnadieu C."/>
            <person name="Braasch I."/>
            <person name="Desvignes T."/>
            <person name="Postlethwait J."/>
            <person name="Bobe J."/>
            <person name="Guiguen Y."/>
            <person name="Dirks R."/>
        </authorList>
    </citation>
    <scope>NUCLEOTIDE SEQUENCE</scope>
    <source>
        <strain evidence="7">Tag_6206</strain>
        <tissue evidence="7">Liver</tissue>
    </source>
</reference>
<evidence type="ECO:0000313" key="7">
    <source>
        <dbReference type="EMBL" id="KAG5854375.1"/>
    </source>
</evidence>
<dbReference type="GO" id="GO:0008270">
    <property type="term" value="F:zinc ion binding"/>
    <property type="evidence" value="ECO:0007669"/>
    <property type="project" value="UniProtKB-KW"/>
</dbReference>
<feature type="compositionally biased region" description="Polar residues" evidence="5">
    <location>
        <begin position="1409"/>
        <end position="1420"/>
    </location>
</feature>
<keyword evidence="4" id="KW-0862">Zinc</keyword>
<dbReference type="InterPro" id="IPR052440">
    <property type="entry name" value="Trans_Reg/Chrom_Remod"/>
</dbReference>
<dbReference type="GO" id="GO:0005634">
    <property type="term" value="C:nucleus"/>
    <property type="evidence" value="ECO:0007669"/>
    <property type="project" value="TreeGrafter"/>
</dbReference>
<proteinExistence type="predicted"/>
<feature type="region of interest" description="Disordered" evidence="5">
    <location>
        <begin position="1071"/>
        <end position="1091"/>
    </location>
</feature>
<keyword evidence="1" id="KW-0597">Phosphoprotein</keyword>
<dbReference type="InterPro" id="IPR013083">
    <property type="entry name" value="Znf_RING/FYVE/PHD"/>
</dbReference>
<feature type="region of interest" description="Disordered" evidence="5">
    <location>
        <begin position="572"/>
        <end position="594"/>
    </location>
</feature>
<dbReference type="InterPro" id="IPR034732">
    <property type="entry name" value="EPHD"/>
</dbReference>
<feature type="region of interest" description="Disordered" evidence="5">
    <location>
        <begin position="1660"/>
        <end position="1688"/>
    </location>
</feature>
<feature type="region of interest" description="Disordered" evidence="5">
    <location>
        <begin position="884"/>
        <end position="910"/>
    </location>
</feature>
<keyword evidence="8" id="KW-1185">Reference proteome</keyword>
<feature type="region of interest" description="Disordered" evidence="5">
    <location>
        <begin position="747"/>
        <end position="787"/>
    </location>
</feature>
<keyword evidence="3" id="KW-0863">Zinc-finger</keyword>
<feature type="region of interest" description="Disordered" evidence="5">
    <location>
        <begin position="164"/>
        <end position="187"/>
    </location>
</feature>
<accession>A0A9D3MTC1</accession>